<sequence>MSDVEALGKALAAEHAAVYAYGLMGARTRGSLRSKVAAAFDAHRARRDQLRALISSGGGRPVEPEAAYALPVVPGNAREAVRLAVHVEEGVTAAYLELSAAQGAATRKLAALAMQESVIRSYGFRPSVTAFPGMPAKTVPAKTTAPPSATPGG</sequence>
<gene>
    <name evidence="2" type="ORF">FHR33_007244</name>
</gene>
<evidence type="ECO:0000313" key="3">
    <source>
        <dbReference type="Proteomes" id="UP000579945"/>
    </source>
</evidence>
<proteinExistence type="predicted"/>
<dbReference type="Gene3D" id="1.20.1260.10">
    <property type="match status" value="1"/>
</dbReference>
<dbReference type="AlphaFoldDB" id="A0A7W5V8R1"/>
<dbReference type="RefSeq" id="WP_183657321.1">
    <property type="nucleotide sequence ID" value="NZ_JACIBV010000001.1"/>
</dbReference>
<keyword evidence="3" id="KW-1185">Reference proteome</keyword>
<dbReference type="Proteomes" id="UP000579945">
    <property type="component" value="Unassembled WGS sequence"/>
</dbReference>
<dbReference type="InterPro" id="IPR012347">
    <property type="entry name" value="Ferritin-like"/>
</dbReference>
<reference evidence="2 3" key="1">
    <citation type="submission" date="2020-08" db="EMBL/GenBank/DDBJ databases">
        <title>Sequencing the genomes of 1000 actinobacteria strains.</title>
        <authorList>
            <person name="Klenk H.-P."/>
        </authorList>
    </citation>
    <scope>NUCLEOTIDE SEQUENCE [LARGE SCALE GENOMIC DNA]</scope>
    <source>
        <strain evidence="2 3">DSM 44320</strain>
    </source>
</reference>
<comment type="caution">
    <text evidence="2">The sequence shown here is derived from an EMBL/GenBank/DDBJ whole genome shotgun (WGS) entry which is preliminary data.</text>
</comment>
<accession>A0A7W5V8R1</accession>
<dbReference type="InterPro" id="IPR009078">
    <property type="entry name" value="Ferritin-like_SF"/>
</dbReference>
<dbReference type="InterPro" id="IPR029447">
    <property type="entry name" value="DUF4439"/>
</dbReference>
<dbReference type="GeneID" id="95393480"/>
<evidence type="ECO:0000259" key="1">
    <source>
        <dbReference type="Pfam" id="PF14530"/>
    </source>
</evidence>
<feature type="domain" description="DUF4439" evidence="1">
    <location>
        <begin position="6"/>
        <end position="135"/>
    </location>
</feature>
<dbReference type="Pfam" id="PF14530">
    <property type="entry name" value="DUF4439"/>
    <property type="match status" value="1"/>
</dbReference>
<organism evidence="2 3">
    <name type="scientific">Nonomuraea dietziae</name>
    <dbReference type="NCBI Taxonomy" id="65515"/>
    <lineage>
        <taxon>Bacteria</taxon>
        <taxon>Bacillati</taxon>
        <taxon>Actinomycetota</taxon>
        <taxon>Actinomycetes</taxon>
        <taxon>Streptosporangiales</taxon>
        <taxon>Streptosporangiaceae</taxon>
        <taxon>Nonomuraea</taxon>
    </lineage>
</organism>
<dbReference type="EMBL" id="JACIBV010000001">
    <property type="protein sequence ID" value="MBB3731384.1"/>
    <property type="molecule type" value="Genomic_DNA"/>
</dbReference>
<name>A0A7W5V8R1_9ACTN</name>
<dbReference type="SUPFAM" id="SSF47240">
    <property type="entry name" value="Ferritin-like"/>
    <property type="match status" value="1"/>
</dbReference>
<evidence type="ECO:0000313" key="2">
    <source>
        <dbReference type="EMBL" id="MBB3731384.1"/>
    </source>
</evidence>
<protein>
    <recommendedName>
        <fullName evidence="1">DUF4439 domain-containing protein</fullName>
    </recommendedName>
</protein>
<dbReference type="CDD" id="cd00657">
    <property type="entry name" value="Ferritin_like"/>
    <property type="match status" value="1"/>
</dbReference>